<sequence>MSDKPLERPRQVTFAAALIMGGSALIVASVFERIAGLGTLETQQTIDTFLSEPPGDGLGLSATSVETILRVLSMVAGATATATAILGFHVLKRTRSARLGLAVLALPLFISGMAVGGFLASLVVASSVMLWFQPAKDWFDGVVRRPADAERTVGPGAGRAGQHVAPPPPPTGPRAVQGFGSAPSATATLPARHQASAPERPAARPSAVLWACLVTWSVCGLGMIFMALSVLTLIAVPDLVFDEIDRQSPDLAAEGLSRSSIITGTYVSAAVVLLWGAAAVTFAVLAFRRTAWGRTALMICAGVAGVVCLVGSLFSIVLALPFVACTATFALLMRPEVRAWFA</sequence>
<proteinExistence type="predicted"/>
<keyword evidence="4" id="KW-1185">Reference proteome</keyword>
<accession>A0A1I3PTX6</accession>
<dbReference type="Proteomes" id="UP000198649">
    <property type="component" value="Unassembled WGS sequence"/>
</dbReference>
<keyword evidence="2" id="KW-0812">Transmembrane</keyword>
<feature type="transmembrane region" description="Helical" evidence="2">
    <location>
        <begin position="12"/>
        <end position="31"/>
    </location>
</feature>
<dbReference type="STRING" id="1005945.SAMN05216561_12213"/>
<feature type="transmembrane region" description="Helical" evidence="2">
    <location>
        <begin position="266"/>
        <end position="287"/>
    </location>
</feature>
<evidence type="ECO:0000313" key="4">
    <source>
        <dbReference type="Proteomes" id="UP000198649"/>
    </source>
</evidence>
<dbReference type="EMBL" id="FOQG01000022">
    <property type="protein sequence ID" value="SFJ24919.1"/>
    <property type="molecule type" value="Genomic_DNA"/>
</dbReference>
<organism evidence="3 4">
    <name type="scientific">Nocardioides psychrotolerans</name>
    <dbReference type="NCBI Taxonomy" id="1005945"/>
    <lineage>
        <taxon>Bacteria</taxon>
        <taxon>Bacillati</taxon>
        <taxon>Actinomycetota</taxon>
        <taxon>Actinomycetes</taxon>
        <taxon>Propionibacteriales</taxon>
        <taxon>Nocardioidaceae</taxon>
        <taxon>Nocardioides</taxon>
    </lineage>
</organism>
<protein>
    <recommendedName>
        <fullName evidence="5">DUF4064 domain-containing protein</fullName>
    </recommendedName>
</protein>
<feature type="transmembrane region" description="Helical" evidence="2">
    <location>
        <begin position="299"/>
        <end position="332"/>
    </location>
</feature>
<evidence type="ECO:0000256" key="2">
    <source>
        <dbReference type="SAM" id="Phobius"/>
    </source>
</evidence>
<gene>
    <name evidence="3" type="ORF">SAMN05216561_12213</name>
</gene>
<evidence type="ECO:0000256" key="1">
    <source>
        <dbReference type="SAM" id="MobiDB-lite"/>
    </source>
</evidence>
<evidence type="ECO:0008006" key="5">
    <source>
        <dbReference type="Google" id="ProtNLM"/>
    </source>
</evidence>
<feature type="region of interest" description="Disordered" evidence="1">
    <location>
        <begin position="150"/>
        <end position="179"/>
    </location>
</feature>
<evidence type="ECO:0000313" key="3">
    <source>
        <dbReference type="EMBL" id="SFJ24919.1"/>
    </source>
</evidence>
<name>A0A1I3PTX6_9ACTN</name>
<dbReference type="RefSeq" id="WP_143099847.1">
    <property type="nucleotide sequence ID" value="NZ_BKAF01000030.1"/>
</dbReference>
<reference evidence="3 4" key="1">
    <citation type="submission" date="2016-10" db="EMBL/GenBank/DDBJ databases">
        <authorList>
            <person name="de Groot N.N."/>
        </authorList>
    </citation>
    <scope>NUCLEOTIDE SEQUENCE [LARGE SCALE GENOMIC DNA]</scope>
    <source>
        <strain evidence="3 4">CGMCC 1.11156</strain>
    </source>
</reference>
<dbReference type="OrthoDB" id="3818504at2"/>
<feature type="transmembrane region" description="Helical" evidence="2">
    <location>
        <begin position="208"/>
        <end position="236"/>
    </location>
</feature>
<dbReference type="AlphaFoldDB" id="A0A1I3PTX6"/>
<keyword evidence="2" id="KW-1133">Transmembrane helix</keyword>
<keyword evidence="2" id="KW-0472">Membrane</keyword>
<feature type="transmembrane region" description="Helical" evidence="2">
    <location>
        <begin position="103"/>
        <end position="132"/>
    </location>
</feature>
<feature type="transmembrane region" description="Helical" evidence="2">
    <location>
        <begin position="68"/>
        <end position="91"/>
    </location>
</feature>